<dbReference type="PANTHER" id="PTHR43280:SF28">
    <property type="entry name" value="HTH-TYPE TRANSCRIPTIONAL ACTIVATOR RHAS"/>
    <property type="match status" value="1"/>
</dbReference>
<evidence type="ECO:0000256" key="4">
    <source>
        <dbReference type="SAM" id="Phobius"/>
    </source>
</evidence>
<keyword evidence="7" id="KW-1185">Reference proteome</keyword>
<reference evidence="6 7" key="1">
    <citation type="submission" date="2021-03" db="EMBL/GenBank/DDBJ databases">
        <title>Genomic Encyclopedia of Type Strains, Phase IV (KMG-IV): sequencing the most valuable type-strain genomes for metagenomic binning, comparative biology and taxonomic classification.</title>
        <authorList>
            <person name="Goeker M."/>
        </authorList>
    </citation>
    <scope>NUCLEOTIDE SEQUENCE [LARGE SCALE GENOMIC DNA]</scope>
    <source>
        <strain evidence="6 7">DSM 24950</strain>
    </source>
</reference>
<evidence type="ECO:0000313" key="6">
    <source>
        <dbReference type="EMBL" id="MBP1965313.1"/>
    </source>
</evidence>
<evidence type="ECO:0000256" key="1">
    <source>
        <dbReference type="ARBA" id="ARBA00023015"/>
    </source>
</evidence>
<accession>A0ABS4I319</accession>
<keyword evidence="1" id="KW-0805">Transcription regulation</keyword>
<protein>
    <submittedName>
        <fullName evidence="6">AraC-like DNA-binding protein</fullName>
    </submittedName>
</protein>
<keyword evidence="2" id="KW-0238">DNA-binding</keyword>
<dbReference type="Pfam" id="PF12833">
    <property type="entry name" value="HTH_18"/>
    <property type="match status" value="1"/>
</dbReference>
<dbReference type="Gene3D" id="3.30.450.20">
    <property type="entry name" value="PAS domain"/>
    <property type="match status" value="1"/>
</dbReference>
<feature type="transmembrane region" description="Helical" evidence="4">
    <location>
        <begin position="14"/>
        <end position="37"/>
    </location>
</feature>
<dbReference type="Gene3D" id="1.10.10.60">
    <property type="entry name" value="Homeodomain-like"/>
    <property type="match status" value="2"/>
</dbReference>
<comment type="caution">
    <text evidence="6">The sequence shown here is derived from an EMBL/GenBank/DDBJ whole genome shotgun (WGS) entry which is preliminary data.</text>
</comment>
<feature type="transmembrane region" description="Helical" evidence="4">
    <location>
        <begin position="308"/>
        <end position="328"/>
    </location>
</feature>
<keyword evidence="4" id="KW-0812">Transmembrane</keyword>
<dbReference type="InterPro" id="IPR009057">
    <property type="entry name" value="Homeodomain-like_sf"/>
</dbReference>
<name>A0ABS4I319_9BACL</name>
<dbReference type="PANTHER" id="PTHR43280">
    <property type="entry name" value="ARAC-FAMILY TRANSCRIPTIONAL REGULATOR"/>
    <property type="match status" value="1"/>
</dbReference>
<evidence type="ECO:0000256" key="3">
    <source>
        <dbReference type="ARBA" id="ARBA00023163"/>
    </source>
</evidence>
<dbReference type="SMART" id="SM00342">
    <property type="entry name" value="HTH_ARAC"/>
    <property type="match status" value="1"/>
</dbReference>
<keyword evidence="3" id="KW-0804">Transcription</keyword>
<sequence length="785" mass="90178">MLRFFGSSKYFHKIYLWIGLAFLSLLIIFSTIIYLSVKKSVLQNNYDLNKQLLSQVANNLENFDQMVRNLCYSIYMSSDTKSIFDLNNISDNIGEASAALENLRTSYMSNGPFIHSIFIHHGKSNVYLSTNKGLFSSDPQLETTIRSFNVLPVLKPIYRQMDSLYPIASKPTDDVFTYAMYDWLGKENLPDNSVYVNIKADWMLENINRINTSNPNSKSNIYILNGNNGENIGNQIKDETTKSSLQVIYSDLIKDKIIESGASFDAFSTDFNGEKSYVSYIYLKQTDWVLVKVQSYKEVFRNVENIKFIMLFITLVFIFIAVIASFAISKKIYVPIGKLVKRINSLDIDENEITPIDDEISFLNQMYNKFYEYREMYYKENRSKDRLLNNYYLTNLLVDSNSMTNDDIANASQSNSALFDSRSKLTVCVIKIDQYNHFVLKSSKDQELLRFAIVNIMNDLLASKFYNEAVDMKKDQIVLIVNTGQAENNEAIRVLSECLAEAQKMILKYFKLSVSVSIGEIVDTAVALEGSYRIALYNANYRTLFGRMSVITCDKVKQNNENSQVHYSAQLNKKLVEAMNTGQIKNAEMIVLNILEEIKEQNYNNMTLSVMHITNFILNMLNEMNKSKLQPINIDYNVYNLKIMEYETLEEISEELIRLLSLGVGNARASNLEKHALLIETAKGIIEESYSDPSLSLQLVAEILKMSSVHLGKIFKENMSVSLAEYIHGVRLEKARELLEQSNFTTVQIIEKIGMENESYFYKLFKKKYGVTPKEYVLKNTVMKS</sequence>
<proteinExistence type="predicted"/>
<evidence type="ECO:0000259" key="5">
    <source>
        <dbReference type="PROSITE" id="PS01124"/>
    </source>
</evidence>
<evidence type="ECO:0000313" key="7">
    <source>
        <dbReference type="Proteomes" id="UP001519344"/>
    </source>
</evidence>
<feature type="domain" description="HTH araC/xylS-type" evidence="5">
    <location>
        <begin position="680"/>
        <end position="779"/>
    </location>
</feature>
<dbReference type="PROSITE" id="PS01124">
    <property type="entry name" value="HTH_ARAC_FAMILY_2"/>
    <property type="match status" value="1"/>
</dbReference>
<dbReference type="RefSeq" id="WP_167058379.1">
    <property type="nucleotide sequence ID" value="NZ_JAAOZR010000018.1"/>
</dbReference>
<dbReference type="SUPFAM" id="SSF46689">
    <property type="entry name" value="Homeodomain-like"/>
    <property type="match status" value="1"/>
</dbReference>
<dbReference type="EMBL" id="JAGGKV010000013">
    <property type="protein sequence ID" value="MBP1965313.1"/>
    <property type="molecule type" value="Genomic_DNA"/>
</dbReference>
<organism evidence="6 7">
    <name type="scientific">Paenibacillus aceris</name>
    <dbReference type="NCBI Taxonomy" id="869555"/>
    <lineage>
        <taxon>Bacteria</taxon>
        <taxon>Bacillati</taxon>
        <taxon>Bacillota</taxon>
        <taxon>Bacilli</taxon>
        <taxon>Bacillales</taxon>
        <taxon>Paenibacillaceae</taxon>
        <taxon>Paenibacillus</taxon>
    </lineage>
</organism>
<keyword evidence="4" id="KW-1133">Transmembrane helix</keyword>
<keyword evidence="4" id="KW-0472">Membrane</keyword>
<gene>
    <name evidence="6" type="ORF">J2Z65_004550</name>
</gene>
<dbReference type="InterPro" id="IPR018060">
    <property type="entry name" value="HTH_AraC"/>
</dbReference>
<evidence type="ECO:0000256" key="2">
    <source>
        <dbReference type="ARBA" id="ARBA00023125"/>
    </source>
</evidence>
<dbReference type="Proteomes" id="UP001519344">
    <property type="component" value="Unassembled WGS sequence"/>
</dbReference>